<evidence type="ECO:0000313" key="6">
    <source>
        <dbReference type="Proteomes" id="UP000553776"/>
    </source>
</evidence>
<name>A0A841U6R7_9BACL</name>
<protein>
    <submittedName>
        <fullName evidence="5">Helix-turn-helix transcriptional regulator</fullName>
    </submittedName>
</protein>
<dbReference type="InterPro" id="IPR020449">
    <property type="entry name" value="Tscrpt_reg_AraC-type_HTH"/>
</dbReference>
<dbReference type="SUPFAM" id="SSF46689">
    <property type="entry name" value="Homeodomain-like"/>
    <property type="match status" value="2"/>
</dbReference>
<dbReference type="GO" id="GO:0043565">
    <property type="term" value="F:sequence-specific DNA binding"/>
    <property type="evidence" value="ECO:0007669"/>
    <property type="project" value="InterPro"/>
</dbReference>
<sequence>MAATTELHPKYQLGEGKLSIQHMKRKGATAMPRPHSHSAIELYYLLDGERVYFVDGRVVTVRKGELILIAEGEVHSTASSEVAEFERILIHYDQDVLPPSLRPLDLLAGERRFRVFALTLRERAEAERILRRMLEECSQAKPYYDACCQSLLAELVVLLGRCERAPSADVPRDSLHHKVSEIASYLGEHYRESLTLEETAKRFFVSSSYLSRIFHRLTGFGFREYILHLRVREAQRLLAGTRMRMNEIAPAVGFEYLSHFNKAFKKATGLTPMQYRKQAKTGAIRPDGPAEG</sequence>
<dbReference type="PROSITE" id="PS01124">
    <property type="entry name" value="HTH_ARAC_FAMILY_2"/>
    <property type="match status" value="1"/>
</dbReference>
<dbReference type="InterPro" id="IPR003313">
    <property type="entry name" value="AraC-bd"/>
</dbReference>
<dbReference type="InterPro" id="IPR018060">
    <property type="entry name" value="HTH_AraC"/>
</dbReference>
<evidence type="ECO:0000256" key="1">
    <source>
        <dbReference type="ARBA" id="ARBA00023015"/>
    </source>
</evidence>
<dbReference type="InterPro" id="IPR037923">
    <property type="entry name" value="HTH-like"/>
</dbReference>
<dbReference type="SUPFAM" id="SSF51215">
    <property type="entry name" value="Regulatory protein AraC"/>
    <property type="match status" value="1"/>
</dbReference>
<keyword evidence="2" id="KW-0238">DNA-binding</keyword>
<dbReference type="EMBL" id="JACJVR010000126">
    <property type="protein sequence ID" value="MBB6695342.1"/>
    <property type="molecule type" value="Genomic_DNA"/>
</dbReference>
<dbReference type="SMART" id="SM00342">
    <property type="entry name" value="HTH_ARAC"/>
    <property type="match status" value="1"/>
</dbReference>
<dbReference type="GO" id="GO:0003700">
    <property type="term" value="F:DNA-binding transcription factor activity"/>
    <property type="evidence" value="ECO:0007669"/>
    <property type="project" value="InterPro"/>
</dbReference>
<dbReference type="Pfam" id="PF02311">
    <property type="entry name" value="AraC_binding"/>
    <property type="match status" value="1"/>
</dbReference>
<dbReference type="Gene3D" id="2.60.120.10">
    <property type="entry name" value="Jelly Rolls"/>
    <property type="match status" value="1"/>
</dbReference>
<dbReference type="PRINTS" id="PR00032">
    <property type="entry name" value="HTHARAC"/>
</dbReference>
<evidence type="ECO:0000256" key="3">
    <source>
        <dbReference type="ARBA" id="ARBA00023163"/>
    </source>
</evidence>
<dbReference type="RefSeq" id="WP_185139293.1">
    <property type="nucleotide sequence ID" value="NZ_JACJVR010000126.1"/>
</dbReference>
<proteinExistence type="predicted"/>
<feature type="domain" description="HTH araC/xylS-type" evidence="4">
    <location>
        <begin position="180"/>
        <end position="278"/>
    </location>
</feature>
<dbReference type="InterPro" id="IPR014710">
    <property type="entry name" value="RmlC-like_jellyroll"/>
</dbReference>
<keyword evidence="1" id="KW-0805">Transcription regulation</keyword>
<dbReference type="Proteomes" id="UP000553776">
    <property type="component" value="Unassembled WGS sequence"/>
</dbReference>
<evidence type="ECO:0000256" key="2">
    <source>
        <dbReference type="ARBA" id="ARBA00023125"/>
    </source>
</evidence>
<comment type="caution">
    <text evidence="5">The sequence shown here is derived from an EMBL/GenBank/DDBJ whole genome shotgun (WGS) entry which is preliminary data.</text>
</comment>
<dbReference type="InterPro" id="IPR009057">
    <property type="entry name" value="Homeodomain-like_sf"/>
</dbReference>
<evidence type="ECO:0000313" key="5">
    <source>
        <dbReference type="EMBL" id="MBB6695342.1"/>
    </source>
</evidence>
<dbReference type="AlphaFoldDB" id="A0A841U6R7"/>
<gene>
    <name evidence="5" type="ORF">H7B90_28505</name>
</gene>
<accession>A0A841U6R7</accession>
<dbReference type="PANTHER" id="PTHR43280:SF30">
    <property type="entry name" value="MMSAB OPERON REGULATORY PROTEIN"/>
    <property type="match status" value="1"/>
</dbReference>
<reference evidence="5 6" key="1">
    <citation type="submission" date="2020-08" db="EMBL/GenBank/DDBJ databases">
        <title>Cohnella phylogeny.</title>
        <authorList>
            <person name="Dunlap C."/>
        </authorList>
    </citation>
    <scope>NUCLEOTIDE SEQUENCE [LARGE SCALE GENOMIC DNA]</scope>
    <source>
        <strain evidence="5 6">DSM 25239</strain>
    </source>
</reference>
<evidence type="ECO:0000259" key="4">
    <source>
        <dbReference type="PROSITE" id="PS01124"/>
    </source>
</evidence>
<dbReference type="Gene3D" id="1.10.10.60">
    <property type="entry name" value="Homeodomain-like"/>
    <property type="match status" value="2"/>
</dbReference>
<keyword evidence="3" id="KW-0804">Transcription</keyword>
<dbReference type="PANTHER" id="PTHR43280">
    <property type="entry name" value="ARAC-FAMILY TRANSCRIPTIONAL REGULATOR"/>
    <property type="match status" value="1"/>
</dbReference>
<dbReference type="Pfam" id="PF12833">
    <property type="entry name" value="HTH_18"/>
    <property type="match status" value="1"/>
</dbReference>
<keyword evidence="6" id="KW-1185">Reference proteome</keyword>
<organism evidence="5 6">
    <name type="scientific">Cohnella xylanilytica</name>
    <dbReference type="NCBI Taxonomy" id="557555"/>
    <lineage>
        <taxon>Bacteria</taxon>
        <taxon>Bacillati</taxon>
        <taxon>Bacillota</taxon>
        <taxon>Bacilli</taxon>
        <taxon>Bacillales</taxon>
        <taxon>Paenibacillaceae</taxon>
        <taxon>Cohnella</taxon>
    </lineage>
</organism>